<comment type="caution">
    <text evidence="5">The sequence shown here is derived from an EMBL/GenBank/DDBJ whole genome shotgun (WGS) entry which is preliminary data.</text>
</comment>
<comment type="domain">
    <text evidence="3">The ZP domain is involved in the polymerization of the ZP proteins to form the zona pellucida.</text>
</comment>
<name>A0ABR3NBU6_9TELE</name>
<keyword evidence="3" id="KW-0272">Extracellular matrix</keyword>
<dbReference type="InterPro" id="IPR001507">
    <property type="entry name" value="ZP_dom"/>
</dbReference>
<keyword evidence="3" id="KW-1003">Cell membrane</keyword>
<dbReference type="Pfam" id="PF00100">
    <property type="entry name" value="Zona_pellucida"/>
    <property type="match status" value="1"/>
</dbReference>
<dbReference type="Proteomes" id="UP001558613">
    <property type="component" value="Unassembled WGS sequence"/>
</dbReference>
<comment type="similarity">
    <text evidence="3">Belongs to the ZP domain family. ZPC subfamily.</text>
</comment>
<feature type="signal peptide" evidence="3">
    <location>
        <begin position="1"/>
        <end position="20"/>
    </location>
</feature>
<comment type="function">
    <text evidence="3">Component of the zona pellucida, an extracellular matrix surrounding oocytes which mediates sperm binding, induction of the acrosome reaction and prevents post-fertilization polyspermy. The zona pellucida is composed of 3 to 4 glycoproteins, ZP1, ZP2, ZP3, and ZP4. ZP3 is essential for sperm binding and zona matrix formation.</text>
</comment>
<proteinExistence type="inferred from homology"/>
<gene>
    <name evidence="5" type="ORF">QQF64_027228</name>
</gene>
<comment type="subcellular location">
    <subcellularLocation>
        <location evidence="3">Zona pellucida</location>
    </subcellularLocation>
    <subcellularLocation>
        <location evidence="3">Cell membrane</location>
        <topology evidence="3">Single-pass type I membrane protein</topology>
    </subcellularLocation>
</comment>
<organism evidence="5 6">
    <name type="scientific">Cirrhinus molitorella</name>
    <name type="common">mud carp</name>
    <dbReference type="NCBI Taxonomy" id="172907"/>
    <lineage>
        <taxon>Eukaryota</taxon>
        <taxon>Metazoa</taxon>
        <taxon>Chordata</taxon>
        <taxon>Craniata</taxon>
        <taxon>Vertebrata</taxon>
        <taxon>Euteleostomi</taxon>
        <taxon>Actinopterygii</taxon>
        <taxon>Neopterygii</taxon>
        <taxon>Teleostei</taxon>
        <taxon>Ostariophysi</taxon>
        <taxon>Cypriniformes</taxon>
        <taxon>Cyprinidae</taxon>
        <taxon>Labeoninae</taxon>
        <taxon>Labeonini</taxon>
        <taxon>Cirrhinus</taxon>
    </lineage>
</organism>
<keyword evidence="3" id="KW-0165">Cleavage on pair of basic residues</keyword>
<dbReference type="Gene3D" id="2.60.40.4100">
    <property type="entry name" value="Zona pellucida, ZP-C domain"/>
    <property type="match status" value="1"/>
</dbReference>
<comment type="PTM">
    <text evidence="3">Proteolytically cleaved before the transmembrane segment to yield the secreted ectodomain incorporated in the zona pellucida.</text>
</comment>
<keyword evidence="3" id="KW-0472">Membrane</keyword>
<dbReference type="PROSITE" id="PS51034">
    <property type="entry name" value="ZP_2"/>
    <property type="match status" value="1"/>
</dbReference>
<feature type="chain" id="PRO_5045003469" description="Zona pellucida sperm-binding protein 3" evidence="3">
    <location>
        <begin position="21"/>
        <end position="379"/>
    </location>
</feature>
<dbReference type="InterPro" id="IPR055356">
    <property type="entry name" value="ZP-N"/>
</dbReference>
<reference evidence="5 6" key="1">
    <citation type="submission" date="2023-09" db="EMBL/GenBank/DDBJ databases">
        <authorList>
            <person name="Wang M."/>
        </authorList>
    </citation>
    <scope>NUCLEOTIDE SEQUENCE [LARGE SCALE GENOMIC DNA]</scope>
    <source>
        <strain evidence="5">GT-2023</strain>
        <tissue evidence="5">Liver</tissue>
    </source>
</reference>
<keyword evidence="3" id="KW-0964">Secreted</keyword>
<dbReference type="PANTHER" id="PTHR11576">
    <property type="entry name" value="ZONA PELLUCIDA SPERM-BINDING PROTEIN 3"/>
    <property type="match status" value="1"/>
</dbReference>
<dbReference type="EMBL" id="JAYMGO010000005">
    <property type="protein sequence ID" value="KAL1274414.1"/>
    <property type="molecule type" value="Genomic_DNA"/>
</dbReference>
<protein>
    <recommendedName>
        <fullName evidence="3">Zona pellucida sperm-binding protein 3</fullName>
    </recommendedName>
</protein>
<keyword evidence="2" id="KW-0325">Glycoprotein</keyword>
<dbReference type="SMART" id="SM00241">
    <property type="entry name" value="ZP"/>
    <property type="match status" value="1"/>
</dbReference>
<evidence type="ECO:0000259" key="4">
    <source>
        <dbReference type="PROSITE" id="PS51034"/>
    </source>
</evidence>
<evidence type="ECO:0000313" key="6">
    <source>
        <dbReference type="Proteomes" id="UP001558613"/>
    </source>
</evidence>
<dbReference type="InterPro" id="IPR048290">
    <property type="entry name" value="ZP_chr"/>
</dbReference>
<keyword evidence="6" id="KW-1185">Reference proteome</keyword>
<sequence length="379" mass="42663">MPESKHIGTIVLLGICVTSAIRNLKEGPVIGPDSRQYKIKSLPNEDHTNDFTDLPSSRAAPVQVLCTERSMILLISADLHSNGRRVTSEELSLGWSTESCKPSQYSDTEYVIKADLHQCGSVLSIDGDHLVYSNQLIYTPMQNSFGIVRTNSISIPIECHYKRIHFVSSIDVKPSWEPFTSTKSAAELISFSFRLMNDDWRTKRSSYMYHLGEVMNIQASVLMAGLSPLRLVVENCAVTLEPNAASLPHYMFVQNHGCLVDSKVPESSARFMPRKQNHVLQMQMDAFRFHEDQRKAIYITCQLKIVDLEVNIMNKACTYSVNRWLSVDGRDEVCECCENTCDVISQKQTGKWSRLPKWSVSKDTTESNTVMIGPVTVLG</sequence>
<keyword evidence="1 3" id="KW-1015">Disulfide bond</keyword>
<dbReference type="Gene3D" id="2.60.40.3210">
    <property type="entry name" value="Zona pellucida, ZP-N domain"/>
    <property type="match status" value="1"/>
</dbReference>
<dbReference type="InterPro" id="IPR042235">
    <property type="entry name" value="ZP-C_dom"/>
</dbReference>
<evidence type="ECO:0000256" key="1">
    <source>
        <dbReference type="ARBA" id="ARBA00023157"/>
    </source>
</evidence>
<evidence type="ECO:0000313" key="5">
    <source>
        <dbReference type="EMBL" id="KAL1274414.1"/>
    </source>
</evidence>
<dbReference type="PANTHER" id="PTHR11576:SF2">
    <property type="entry name" value="ZONA PELLUCIDA SPERM-BINDING PROTEIN 3"/>
    <property type="match status" value="1"/>
</dbReference>
<dbReference type="PRINTS" id="PR00023">
    <property type="entry name" value="ZPELLUCIDA"/>
</dbReference>
<evidence type="ECO:0000256" key="2">
    <source>
        <dbReference type="ARBA" id="ARBA00023180"/>
    </source>
</evidence>
<evidence type="ECO:0000256" key="3">
    <source>
        <dbReference type="RuleBase" id="RU367066"/>
    </source>
</evidence>
<accession>A0ABR3NBU6</accession>
<dbReference type="InterPro" id="IPR055355">
    <property type="entry name" value="ZP-C"/>
</dbReference>
<feature type="domain" description="ZP" evidence="4">
    <location>
        <begin position="65"/>
        <end position="324"/>
    </location>
</feature>
<dbReference type="Pfam" id="PF23344">
    <property type="entry name" value="ZP-N"/>
    <property type="match status" value="1"/>
</dbReference>
<keyword evidence="3" id="KW-0732">Signal</keyword>